<dbReference type="InterPro" id="IPR011650">
    <property type="entry name" value="Peptidase_M20_dimer"/>
</dbReference>
<dbReference type="EMBL" id="JADZLT010000052">
    <property type="protein sequence ID" value="MBH0239110.1"/>
    <property type="molecule type" value="Genomic_DNA"/>
</dbReference>
<organism evidence="3 4">
    <name type="scientific">Methylobrevis albus</name>
    <dbReference type="NCBI Taxonomy" id="2793297"/>
    <lineage>
        <taxon>Bacteria</taxon>
        <taxon>Pseudomonadati</taxon>
        <taxon>Pseudomonadota</taxon>
        <taxon>Alphaproteobacteria</taxon>
        <taxon>Hyphomicrobiales</taxon>
        <taxon>Pleomorphomonadaceae</taxon>
        <taxon>Methylobrevis</taxon>
    </lineage>
</organism>
<evidence type="ECO:0000256" key="1">
    <source>
        <dbReference type="ARBA" id="ARBA00022801"/>
    </source>
</evidence>
<dbReference type="InterPro" id="IPR002933">
    <property type="entry name" value="Peptidase_M20"/>
</dbReference>
<dbReference type="Pfam" id="PF01546">
    <property type="entry name" value="Peptidase_M20"/>
    <property type="match status" value="1"/>
</dbReference>
<proteinExistence type="predicted"/>
<dbReference type="Proteomes" id="UP000631694">
    <property type="component" value="Unassembled WGS sequence"/>
</dbReference>
<keyword evidence="4" id="KW-1185">Reference proteome</keyword>
<comment type="caution">
    <text evidence="3">The sequence shown here is derived from an EMBL/GenBank/DDBJ whole genome shotgun (WGS) entry which is preliminary data.</text>
</comment>
<dbReference type="AlphaFoldDB" id="A0A931MZK3"/>
<dbReference type="SUPFAM" id="SSF53187">
    <property type="entry name" value="Zn-dependent exopeptidases"/>
    <property type="match status" value="1"/>
</dbReference>
<dbReference type="GO" id="GO:0016787">
    <property type="term" value="F:hydrolase activity"/>
    <property type="evidence" value="ECO:0007669"/>
    <property type="project" value="UniProtKB-KW"/>
</dbReference>
<gene>
    <name evidence="3" type="ORF">I5731_14875</name>
</gene>
<evidence type="ECO:0000259" key="2">
    <source>
        <dbReference type="Pfam" id="PF07687"/>
    </source>
</evidence>
<feature type="domain" description="Peptidase M20 dimerisation" evidence="2">
    <location>
        <begin position="190"/>
        <end position="302"/>
    </location>
</feature>
<keyword evidence="1" id="KW-0378">Hydrolase</keyword>
<protein>
    <submittedName>
        <fullName evidence="3">M20/M25/M40 family metallo-hydrolase</fullName>
    </submittedName>
</protein>
<evidence type="ECO:0000313" key="3">
    <source>
        <dbReference type="EMBL" id="MBH0239110.1"/>
    </source>
</evidence>
<evidence type="ECO:0000313" key="4">
    <source>
        <dbReference type="Proteomes" id="UP000631694"/>
    </source>
</evidence>
<dbReference type="Gene3D" id="3.30.70.360">
    <property type="match status" value="1"/>
</dbReference>
<reference evidence="3" key="1">
    <citation type="submission" date="2020-12" db="EMBL/GenBank/DDBJ databases">
        <title>Methylobrevis albus sp. nov., isolated from fresh water lack sediment.</title>
        <authorList>
            <person name="Zou Q."/>
        </authorList>
    </citation>
    <scope>NUCLEOTIDE SEQUENCE</scope>
    <source>
        <strain evidence="3">L22</strain>
    </source>
</reference>
<dbReference type="PANTHER" id="PTHR43808:SF32">
    <property type="entry name" value="ARGE_DAPE-RELATED DEACYLASE"/>
    <property type="match status" value="1"/>
</dbReference>
<dbReference type="Gene3D" id="3.40.630.10">
    <property type="entry name" value="Zn peptidases"/>
    <property type="match status" value="2"/>
</dbReference>
<dbReference type="RefSeq" id="WP_197312176.1">
    <property type="nucleotide sequence ID" value="NZ_JADZLT010000052.1"/>
</dbReference>
<accession>A0A931MZK3</accession>
<name>A0A931MZK3_9HYPH</name>
<dbReference type="Pfam" id="PF07687">
    <property type="entry name" value="M20_dimer"/>
    <property type="match status" value="1"/>
</dbReference>
<dbReference type="InterPro" id="IPR050072">
    <property type="entry name" value="Peptidase_M20A"/>
</dbReference>
<dbReference type="PANTHER" id="PTHR43808">
    <property type="entry name" value="ACETYLORNITHINE DEACETYLASE"/>
    <property type="match status" value="1"/>
</dbReference>
<sequence>MTIADAISAAVDARSGDLLAFLGRLVAAPSPNPPGDTRAVAALVADRLARAGIAHRIVARVTEKPNLIAVADSGRPGPHLVLNVHLDTIHPGEASDWSVPLYEATQRDGRILGLGVGNMKGAVAAMTLAFELLVERRADWCGRVTFTAVADETVFGPDGAAFLLDTEPDLIGDAVICGEGPGAMGLGLAEKGVLWLALDAVAPSAQGMLARPRSSATTRLAAAIVELDGWNDVHATAPDEIAAVAAHPERDGLRLSVNTGTLAGGRFVSQSATRATAEIDFRIPPGLDITTIESRVDAVIARIGGLARRPIKGWEPNWTAADSPIVEAVAAAHHAVRGAPAVPVVRLPASDASRWRQRGIPAVCYGPQADLVSGVDDWVYARDVIDCAKIYTVAALAVLAPAPAA</sequence>